<sequence>MKIVLRIGTEDKTFINDFVKARVFRNALKLNDALKNEGANVSADLFDKMIEFVVTAFDGKFTFDDFWDGVEAHRLQDEVMRIFNDVLNFGGLEPTGDAEGNEKGK</sequence>
<dbReference type="Proteomes" id="UP001549104">
    <property type="component" value="Unassembled WGS sequence"/>
</dbReference>
<protein>
    <submittedName>
        <fullName evidence="1">N-acetyl-anhydromuramyl-L-alanine amidase AmpD</fullName>
    </submittedName>
</protein>
<gene>
    <name evidence="1" type="ORF">ABIC55_003286</name>
</gene>
<organism evidence="1 2">
    <name type="scientific">Sporosarcina psychrophila</name>
    <name type="common">Bacillus psychrophilus</name>
    <dbReference type="NCBI Taxonomy" id="1476"/>
    <lineage>
        <taxon>Bacteria</taxon>
        <taxon>Bacillati</taxon>
        <taxon>Bacillota</taxon>
        <taxon>Bacilli</taxon>
        <taxon>Bacillales</taxon>
        <taxon>Caryophanaceae</taxon>
        <taxon>Sporosarcina</taxon>
    </lineage>
</organism>
<name>A0ABV2KAQ6_SPOPS</name>
<accession>A0ABV2KAQ6</accession>
<dbReference type="NCBIfam" id="NF047360">
    <property type="entry name" value="tail_chap_PVL"/>
    <property type="match status" value="1"/>
</dbReference>
<reference evidence="1 2" key="1">
    <citation type="submission" date="2024-06" db="EMBL/GenBank/DDBJ databases">
        <title>Sorghum-associated microbial communities from plants grown in Nebraska, USA.</title>
        <authorList>
            <person name="Schachtman D."/>
        </authorList>
    </citation>
    <scope>NUCLEOTIDE SEQUENCE [LARGE SCALE GENOMIC DNA]</scope>
    <source>
        <strain evidence="1 2">1288</strain>
    </source>
</reference>
<keyword evidence="2" id="KW-1185">Reference proteome</keyword>
<dbReference type="RefSeq" id="WP_354313850.1">
    <property type="nucleotide sequence ID" value="NZ_JBEPME010000005.1"/>
</dbReference>
<dbReference type="InterPro" id="IPR057006">
    <property type="entry name" value="Phage_TAC_19"/>
</dbReference>
<dbReference type="Pfam" id="PF23857">
    <property type="entry name" value="Phage_TAC_19"/>
    <property type="match status" value="1"/>
</dbReference>
<comment type="caution">
    <text evidence="1">The sequence shown here is derived from an EMBL/GenBank/DDBJ whole genome shotgun (WGS) entry which is preliminary data.</text>
</comment>
<evidence type="ECO:0000313" key="2">
    <source>
        <dbReference type="Proteomes" id="UP001549104"/>
    </source>
</evidence>
<proteinExistence type="predicted"/>
<dbReference type="EMBL" id="JBEPME010000005">
    <property type="protein sequence ID" value="MET3658169.1"/>
    <property type="molecule type" value="Genomic_DNA"/>
</dbReference>
<evidence type="ECO:0000313" key="1">
    <source>
        <dbReference type="EMBL" id="MET3658169.1"/>
    </source>
</evidence>